<sequence>MPSLVAFNRQWNIGSDDFVFPEITEALVRLSWVAFGVSVFVFHFPLACSTHNLTLQLLGLLVINVITILLAILTAVISARGTIMNSQPRKLIPRLLYIRLPIFIAEIALTILATIHAFKSTNGGEGCDFATIARVTIILEWFLIFTAFAGLVIVFHLTENELEDSASIAQKSWSRRMRIFKIGQDHSMRVALDDLAILISSFFVDSDLVPSDVVAGLLLAYHSPNNQYPPVKDKEHESVPKWMNLKDAEYFLHHATCVYGWPTYILYNCGLKSIYRLFRKLQCCGRMRCAQSPCVVQQQRRERIELTELSNGKLVKKGKSMVVEDNCCYCNTAAVVLANEARNIDLQFMSFRNRVYEVPFAVIADHDKKSIVITIRGSCSLIDLVTDLSLEDELMTVDVDQDATLREDEEIDKRGDVRVHRGMLRSARYVFDTLNKNKILNDLFISNPSYQLVVCGHSLGAGVGSLLTMLLKQEYPSVICYAFAPPGCVISEFGQDEMEKYVMSVVSGDDIVSRMSFQSLHRLRERVFQELLACQRAKYEILIRGVYQLFFKYPWGDELSGVPRISASPDSPTTPDIESALLTRRNSYGASDPTSEASPTPPQRNPNHNKRLQLYVPGRVIYLSADQDTGATVETWIDPKCLSDVKLSVSVLSDHLPAAVQKFLNSAAITFEQREEIVSSQPV</sequence>
<comment type="subcellular location">
    <subcellularLocation>
        <location evidence="2">Cell membrane</location>
        <topology evidence="2">Multi-pass membrane protein</topology>
    </subcellularLocation>
</comment>
<dbReference type="RefSeq" id="NP_741085.1">
    <property type="nucleotide sequence ID" value="NM_171860.8"/>
</dbReference>
<protein>
    <recommendedName>
        <fullName evidence="14">sn-1-specific diacylglycerol lipase</fullName>
        <ecNumber evidence="14">3.1.1.116</ecNumber>
    </recommendedName>
</protein>
<dbReference type="IntAct" id="H2KY93">
    <property type="interactions" value="1"/>
</dbReference>
<comment type="cofactor">
    <cofactor evidence="1">
        <name>Ca(2+)</name>
        <dbReference type="ChEBI" id="CHEBI:29108"/>
    </cofactor>
</comment>
<keyword evidence="8" id="KW-0106">Calcium</keyword>
<organism evidence="18 19">
    <name type="scientific">Caenorhabditis elegans</name>
    <dbReference type="NCBI Taxonomy" id="6239"/>
    <lineage>
        <taxon>Eukaryota</taxon>
        <taxon>Metazoa</taxon>
        <taxon>Ecdysozoa</taxon>
        <taxon>Nematoda</taxon>
        <taxon>Chromadorea</taxon>
        <taxon>Rhabditida</taxon>
        <taxon>Rhabditina</taxon>
        <taxon>Rhabditomorpha</taxon>
        <taxon>Rhabditoidea</taxon>
        <taxon>Rhabditidae</taxon>
        <taxon>Peloderinae</taxon>
        <taxon>Caenorhabditis</taxon>
    </lineage>
</organism>
<dbReference type="Bgee" id="WBGene00018364">
    <property type="expression patterns" value="Expressed in adult organism and 4 other cell types or tissues"/>
</dbReference>
<dbReference type="PANTHER" id="PTHR45792:SF2">
    <property type="entry name" value="DIACYLGLYCEROL LIPASE-BETA"/>
    <property type="match status" value="1"/>
</dbReference>
<evidence type="ECO:0000259" key="17">
    <source>
        <dbReference type="Pfam" id="PF01764"/>
    </source>
</evidence>
<dbReference type="PANTHER" id="PTHR45792">
    <property type="entry name" value="DIACYLGLYCEROL LIPASE HOMOLOG-RELATED"/>
    <property type="match status" value="1"/>
</dbReference>
<evidence type="ECO:0000256" key="12">
    <source>
        <dbReference type="ARBA" id="ARBA00023136"/>
    </source>
</evidence>
<evidence type="ECO:0000256" key="6">
    <source>
        <dbReference type="ARBA" id="ARBA00022723"/>
    </source>
</evidence>
<dbReference type="EC" id="3.1.1.116" evidence="14"/>
<dbReference type="GO" id="GO:0022008">
    <property type="term" value="P:neurogenesis"/>
    <property type="evidence" value="ECO:0000318"/>
    <property type="project" value="GO_Central"/>
</dbReference>
<dbReference type="GO" id="GO:0005886">
    <property type="term" value="C:plasma membrane"/>
    <property type="evidence" value="ECO:0000318"/>
    <property type="project" value="GO_Central"/>
</dbReference>
<evidence type="ECO:0000313" key="18">
    <source>
        <dbReference type="EMBL" id="CCD61889.1"/>
    </source>
</evidence>
<keyword evidence="4" id="KW-0597">Phosphoprotein</keyword>
<evidence type="ECO:0000256" key="11">
    <source>
        <dbReference type="ARBA" id="ARBA00023098"/>
    </source>
</evidence>
<dbReference type="Gene3D" id="3.40.50.1820">
    <property type="entry name" value="alpha/beta hydrolase"/>
    <property type="match status" value="1"/>
</dbReference>
<keyword evidence="7" id="KW-0378">Hydrolase</keyword>
<dbReference type="ExpressionAtlas" id="H2KY93">
    <property type="expression patterns" value="baseline and differential"/>
</dbReference>
<keyword evidence="10 16" id="KW-1133">Transmembrane helix</keyword>
<keyword evidence="11" id="KW-0443">Lipid metabolism</keyword>
<feature type="compositionally biased region" description="Polar residues" evidence="15">
    <location>
        <begin position="587"/>
        <end position="598"/>
    </location>
</feature>
<feature type="transmembrane region" description="Helical" evidence="16">
    <location>
        <begin position="97"/>
        <end position="118"/>
    </location>
</feature>
<keyword evidence="5 16" id="KW-0812">Transmembrane</keyword>
<dbReference type="GO" id="GO:0046872">
    <property type="term" value="F:metal ion binding"/>
    <property type="evidence" value="ECO:0007669"/>
    <property type="project" value="UniProtKB-KW"/>
</dbReference>
<reference evidence="18 19" key="1">
    <citation type="journal article" date="1998" name="Science">
        <title>Genome sequence of the nematode C. elegans: a platform for investigating biology.</title>
        <authorList>
            <consortium name="The C. elegans sequencing consortium"/>
            <person name="Sulson J.E."/>
            <person name="Waterston R."/>
        </authorList>
    </citation>
    <scope>NUCLEOTIDE SEQUENCE [LARGE SCALE GENOMIC DNA]</scope>
    <source>
        <strain evidence="18 19">Bristol N2</strain>
    </source>
</reference>
<evidence type="ECO:0000256" key="7">
    <source>
        <dbReference type="ARBA" id="ARBA00022801"/>
    </source>
</evidence>
<dbReference type="WormBase" id="F42G9.6b">
    <property type="protein sequence ID" value="CE30792"/>
    <property type="gene ID" value="WBGene00018364"/>
    <property type="gene designation" value="dagl-2"/>
</dbReference>
<evidence type="ECO:0000256" key="1">
    <source>
        <dbReference type="ARBA" id="ARBA00001913"/>
    </source>
</evidence>
<dbReference type="Reactome" id="R-CEL-426048">
    <property type="pathway name" value="Arachidonate production from DAG"/>
</dbReference>
<dbReference type="eggNOG" id="KOG2088">
    <property type="taxonomic scope" value="Eukaryota"/>
</dbReference>
<feature type="transmembrane region" description="Helical" evidence="16">
    <location>
        <begin position="58"/>
        <end position="77"/>
    </location>
</feature>
<dbReference type="GO" id="GO:0046340">
    <property type="term" value="P:diacylglycerol catabolic process"/>
    <property type="evidence" value="ECO:0000318"/>
    <property type="project" value="GO_Central"/>
</dbReference>
<evidence type="ECO:0000313" key="19">
    <source>
        <dbReference type="Proteomes" id="UP000001940"/>
    </source>
</evidence>
<evidence type="ECO:0000256" key="14">
    <source>
        <dbReference type="ARBA" id="ARBA00026104"/>
    </source>
</evidence>
<dbReference type="AGR" id="WB:WBGene00018364"/>
<dbReference type="Pfam" id="PF01764">
    <property type="entry name" value="Lipase_3"/>
    <property type="match status" value="1"/>
</dbReference>
<dbReference type="PaxDb" id="6239-F42G9.6b"/>
<dbReference type="GeneID" id="3565075"/>
<feature type="transmembrane region" description="Helical" evidence="16">
    <location>
        <begin position="26"/>
        <end position="46"/>
    </location>
</feature>
<evidence type="ECO:0000256" key="8">
    <source>
        <dbReference type="ARBA" id="ARBA00022837"/>
    </source>
</evidence>
<evidence type="ECO:0000256" key="2">
    <source>
        <dbReference type="ARBA" id="ARBA00004651"/>
    </source>
</evidence>
<keyword evidence="6" id="KW-0479">Metal-binding</keyword>
<dbReference type="OrthoDB" id="438440at2759"/>
<dbReference type="OMA" id="FTIVCEI"/>
<evidence type="ECO:0000256" key="3">
    <source>
        <dbReference type="ARBA" id="ARBA00022475"/>
    </source>
</evidence>
<dbReference type="EMBL" id="BX284603">
    <property type="protein sequence ID" value="CCD61889.1"/>
    <property type="molecule type" value="Genomic_DNA"/>
</dbReference>
<evidence type="ECO:0000313" key="20">
    <source>
        <dbReference type="WormBase" id="F42G9.6b"/>
    </source>
</evidence>
<dbReference type="InterPro" id="IPR002921">
    <property type="entry name" value="Fungal_lipase-type"/>
</dbReference>
<feature type="domain" description="Fungal lipase-type" evidence="17">
    <location>
        <begin position="372"/>
        <end position="518"/>
    </location>
</feature>
<dbReference type="FunFam" id="3.40.50.1820:FF:000374">
    <property type="entry name" value="DiAcylGlycerol Lipase homolog"/>
    <property type="match status" value="1"/>
</dbReference>
<dbReference type="InterPro" id="IPR029058">
    <property type="entry name" value="AB_hydrolase_fold"/>
</dbReference>
<dbReference type="GO" id="GO:0004806">
    <property type="term" value="F:triacylglycerol lipase activity"/>
    <property type="evidence" value="ECO:0000318"/>
    <property type="project" value="GO_Central"/>
</dbReference>
<dbReference type="AlphaFoldDB" id="H2KY93"/>
<evidence type="ECO:0000256" key="16">
    <source>
        <dbReference type="SAM" id="Phobius"/>
    </source>
</evidence>
<dbReference type="PhylomeDB" id="H2KY93"/>
<keyword evidence="3" id="KW-1003">Cell membrane</keyword>
<evidence type="ECO:0000256" key="5">
    <source>
        <dbReference type="ARBA" id="ARBA00022692"/>
    </source>
</evidence>
<dbReference type="STRING" id="6239.F42G9.6b.1"/>
<dbReference type="Proteomes" id="UP000001940">
    <property type="component" value="Chromosome III"/>
</dbReference>
<keyword evidence="12 16" id="KW-0472">Membrane</keyword>
<gene>
    <name evidence="18 20" type="primary">dagl-2</name>
    <name evidence="18" type="ORF">CELE_F42G9.6</name>
    <name evidence="20" type="ORF">F42G9.6</name>
</gene>
<dbReference type="SMR" id="H2KY93"/>
<dbReference type="InterPro" id="IPR052214">
    <property type="entry name" value="DAG_Lipase-Related"/>
</dbReference>
<dbReference type="FunCoup" id="H2KY93">
    <property type="interactions" value="2321"/>
</dbReference>
<feature type="region of interest" description="Disordered" evidence="15">
    <location>
        <begin position="587"/>
        <end position="610"/>
    </location>
</feature>
<evidence type="ECO:0000256" key="4">
    <source>
        <dbReference type="ARBA" id="ARBA00022553"/>
    </source>
</evidence>
<keyword evidence="19" id="KW-1185">Reference proteome</keyword>
<comment type="catalytic activity">
    <reaction evidence="13">
        <text>a 1,2-diacyl-sn-glycerol + H2O = a 2-acylglycerol + a fatty acid + H(+)</text>
        <dbReference type="Rhea" id="RHEA:33275"/>
        <dbReference type="ChEBI" id="CHEBI:15377"/>
        <dbReference type="ChEBI" id="CHEBI:15378"/>
        <dbReference type="ChEBI" id="CHEBI:17389"/>
        <dbReference type="ChEBI" id="CHEBI:17815"/>
        <dbReference type="ChEBI" id="CHEBI:28868"/>
        <dbReference type="EC" id="3.1.1.116"/>
    </reaction>
    <physiologicalReaction direction="left-to-right" evidence="13">
        <dbReference type="Rhea" id="RHEA:33276"/>
    </physiologicalReaction>
</comment>
<dbReference type="SUPFAM" id="SSF53474">
    <property type="entry name" value="alpha/beta-Hydrolases"/>
    <property type="match status" value="1"/>
</dbReference>
<dbReference type="InParanoid" id="H2KY93"/>
<evidence type="ECO:0000256" key="10">
    <source>
        <dbReference type="ARBA" id="ARBA00022989"/>
    </source>
</evidence>
<proteinExistence type="predicted"/>
<feature type="transmembrane region" description="Helical" evidence="16">
    <location>
        <begin position="138"/>
        <end position="157"/>
    </location>
</feature>
<evidence type="ECO:0000256" key="9">
    <source>
        <dbReference type="ARBA" id="ARBA00022963"/>
    </source>
</evidence>
<keyword evidence="9" id="KW-0442">Lipid degradation</keyword>
<dbReference type="CTD" id="3565075"/>
<dbReference type="CDD" id="cd00519">
    <property type="entry name" value="Lipase_3"/>
    <property type="match status" value="1"/>
</dbReference>
<accession>H2KY93</accession>
<evidence type="ECO:0000256" key="13">
    <source>
        <dbReference type="ARBA" id="ARBA00024531"/>
    </source>
</evidence>
<evidence type="ECO:0000256" key="15">
    <source>
        <dbReference type="SAM" id="MobiDB-lite"/>
    </source>
</evidence>
<dbReference type="GO" id="GO:0019369">
    <property type="term" value="P:arachidonate metabolic process"/>
    <property type="evidence" value="ECO:0000318"/>
    <property type="project" value="GO_Central"/>
</dbReference>
<name>H2KY93_CAEEL</name>